<gene>
    <name evidence="4" type="ORF">E6O75_ATG09308</name>
</gene>
<keyword evidence="1" id="KW-0479">Metal-binding</keyword>
<evidence type="ECO:0000313" key="4">
    <source>
        <dbReference type="EMBL" id="TID14229.1"/>
    </source>
</evidence>
<evidence type="ECO:0000313" key="5">
    <source>
        <dbReference type="Proteomes" id="UP000298493"/>
    </source>
</evidence>
<protein>
    <submittedName>
        <fullName evidence="4">Actin-related protein 4</fullName>
    </submittedName>
</protein>
<feature type="region of interest" description="Disordered" evidence="2">
    <location>
        <begin position="1"/>
        <end position="77"/>
    </location>
</feature>
<comment type="caution">
    <text evidence="4">The sequence shown here is derived from an EMBL/GenBank/DDBJ whole genome shotgun (WGS) entry which is preliminary data.</text>
</comment>
<proteinExistence type="predicted"/>
<dbReference type="InterPro" id="IPR013087">
    <property type="entry name" value="Znf_C2H2_type"/>
</dbReference>
<keyword evidence="1" id="KW-0862">Zinc</keyword>
<dbReference type="SUPFAM" id="SSF57667">
    <property type="entry name" value="beta-beta-alpha zinc fingers"/>
    <property type="match status" value="1"/>
</dbReference>
<keyword evidence="1" id="KW-0863">Zinc-finger</keyword>
<name>A0A4Z1NI47_9PEZI</name>
<keyword evidence="5" id="KW-1185">Reference proteome</keyword>
<organism evidence="4 5">
    <name type="scientific">Venturia nashicola</name>
    <dbReference type="NCBI Taxonomy" id="86259"/>
    <lineage>
        <taxon>Eukaryota</taxon>
        <taxon>Fungi</taxon>
        <taxon>Dikarya</taxon>
        <taxon>Ascomycota</taxon>
        <taxon>Pezizomycotina</taxon>
        <taxon>Dothideomycetes</taxon>
        <taxon>Pleosporomycetidae</taxon>
        <taxon>Venturiales</taxon>
        <taxon>Venturiaceae</taxon>
        <taxon>Venturia</taxon>
    </lineage>
</organism>
<evidence type="ECO:0000256" key="2">
    <source>
        <dbReference type="SAM" id="MobiDB-lite"/>
    </source>
</evidence>
<dbReference type="OrthoDB" id="5366256at2759"/>
<dbReference type="GO" id="GO:0008270">
    <property type="term" value="F:zinc ion binding"/>
    <property type="evidence" value="ECO:0007669"/>
    <property type="project" value="UniProtKB-KW"/>
</dbReference>
<dbReference type="AlphaFoldDB" id="A0A4Z1NI47"/>
<sequence length="344" mass="38075">MSTPPKDNEDLNSQLNRRRAPSKIAPAQLNLPRRTLTGRIGRSPSASSLPSSTRNRRAVDSQSARDRSWQYNQAEQTSQAQLSLPEYIAPQSSAVPPTLTAASTKFNLPPLEPISHLEEPSVLVGEATHLGRIGGNQEEVSSMEIMVPTQYQPHEQSPGHSHLANPALNIGYINQYSRAESAIRSPSYHGAISSPQQSYLDTTAAQGHPYAPAYSAPSEYAHTQYAQTYGGHYSSSYQQPHTPAAIEPQQQYGQPYPRRSPGYVDTAGVRVVDVTQREARCYEHGCNGRLYSNFSNLLRHQREKSGKAKKVRCTKCGKLFTRSTAMKSHMMNKKCKRESGSRHS</sequence>
<evidence type="ECO:0000256" key="1">
    <source>
        <dbReference type="PROSITE-ProRule" id="PRU00042"/>
    </source>
</evidence>
<accession>A0A4Z1NI47</accession>
<feature type="compositionally biased region" description="Polar residues" evidence="2">
    <location>
        <begin position="1"/>
        <end position="15"/>
    </location>
</feature>
<dbReference type="EMBL" id="SNSC02000023">
    <property type="protein sequence ID" value="TID14229.1"/>
    <property type="molecule type" value="Genomic_DNA"/>
</dbReference>
<evidence type="ECO:0000259" key="3">
    <source>
        <dbReference type="PROSITE" id="PS50157"/>
    </source>
</evidence>
<feature type="compositionally biased region" description="Low complexity" evidence="2">
    <location>
        <begin position="43"/>
        <end position="52"/>
    </location>
</feature>
<dbReference type="Proteomes" id="UP000298493">
    <property type="component" value="Unassembled WGS sequence"/>
</dbReference>
<reference evidence="4 5" key="1">
    <citation type="submission" date="2019-04" db="EMBL/GenBank/DDBJ databases">
        <title>High contiguity whole genome sequence and gene annotation resource for two Venturia nashicola isolates.</title>
        <authorList>
            <person name="Prokchorchik M."/>
            <person name="Won K."/>
            <person name="Lee Y."/>
            <person name="Choi E.D."/>
            <person name="Segonzac C."/>
            <person name="Sohn K.H."/>
        </authorList>
    </citation>
    <scope>NUCLEOTIDE SEQUENCE [LARGE SCALE GENOMIC DNA]</scope>
    <source>
        <strain evidence="4 5">PRI2</strain>
    </source>
</reference>
<dbReference type="PROSITE" id="PS50157">
    <property type="entry name" value="ZINC_FINGER_C2H2_2"/>
    <property type="match status" value="1"/>
</dbReference>
<feature type="domain" description="C2H2-type" evidence="3">
    <location>
        <begin position="311"/>
        <end position="343"/>
    </location>
</feature>
<dbReference type="Gene3D" id="3.30.160.60">
    <property type="entry name" value="Classic Zinc Finger"/>
    <property type="match status" value="1"/>
</dbReference>
<feature type="compositionally biased region" description="Basic and acidic residues" evidence="2">
    <location>
        <begin position="57"/>
        <end position="68"/>
    </location>
</feature>
<dbReference type="InterPro" id="IPR036236">
    <property type="entry name" value="Znf_C2H2_sf"/>
</dbReference>